<reference evidence="2" key="1">
    <citation type="journal article" date="2023" name="G3 (Bethesda)">
        <title>Genome assembly and association tests identify interacting loci associated with vigor, precocity, and sex in interspecific pistachio rootstocks.</title>
        <authorList>
            <person name="Palmer W."/>
            <person name="Jacygrad E."/>
            <person name="Sagayaradj S."/>
            <person name="Cavanaugh K."/>
            <person name="Han R."/>
            <person name="Bertier L."/>
            <person name="Beede B."/>
            <person name="Kafkas S."/>
            <person name="Golino D."/>
            <person name="Preece J."/>
            <person name="Michelmore R."/>
        </authorList>
    </citation>
    <scope>NUCLEOTIDE SEQUENCE [LARGE SCALE GENOMIC DNA]</scope>
</reference>
<evidence type="ECO:0000313" key="2">
    <source>
        <dbReference type="Proteomes" id="UP001164250"/>
    </source>
</evidence>
<organism evidence="1 2">
    <name type="scientific">Pistacia atlantica</name>
    <dbReference type="NCBI Taxonomy" id="434234"/>
    <lineage>
        <taxon>Eukaryota</taxon>
        <taxon>Viridiplantae</taxon>
        <taxon>Streptophyta</taxon>
        <taxon>Embryophyta</taxon>
        <taxon>Tracheophyta</taxon>
        <taxon>Spermatophyta</taxon>
        <taxon>Magnoliopsida</taxon>
        <taxon>eudicotyledons</taxon>
        <taxon>Gunneridae</taxon>
        <taxon>Pentapetalae</taxon>
        <taxon>rosids</taxon>
        <taxon>malvids</taxon>
        <taxon>Sapindales</taxon>
        <taxon>Anacardiaceae</taxon>
        <taxon>Pistacia</taxon>
    </lineage>
</organism>
<sequence>MAEARRGWADLPTDIGTSIAERLVLTDLLRFRKVCKSWSSAYAASRCSAKIESSPNYEPWFILYGEDSQCILLKGSQKKYKINFPALDAATCIASRDGWLLVHQESVIFFFCPFSRSKIVLPQFPDSEQRDYIGAFSSPPTSKDCAVCVVRRNDKLEVELRIAFSWS</sequence>
<gene>
    <name evidence="1" type="ORF">Patl1_01106</name>
</gene>
<dbReference type="EMBL" id="CM047897">
    <property type="protein sequence ID" value="KAJ0112017.1"/>
    <property type="molecule type" value="Genomic_DNA"/>
</dbReference>
<accession>A0ACC1C919</accession>
<dbReference type="Proteomes" id="UP001164250">
    <property type="component" value="Chromosome 1"/>
</dbReference>
<comment type="caution">
    <text evidence="1">The sequence shown here is derived from an EMBL/GenBank/DDBJ whole genome shotgun (WGS) entry which is preliminary data.</text>
</comment>
<name>A0ACC1C919_9ROSI</name>
<proteinExistence type="predicted"/>
<evidence type="ECO:0000313" key="1">
    <source>
        <dbReference type="EMBL" id="KAJ0112017.1"/>
    </source>
</evidence>
<keyword evidence="2" id="KW-1185">Reference proteome</keyword>
<protein>
    <submittedName>
        <fullName evidence="1">Uncharacterized protein</fullName>
    </submittedName>
</protein>